<organism evidence="2 3">
    <name type="scientific">Sphingomonas crocodyli</name>
    <dbReference type="NCBI Taxonomy" id="1979270"/>
    <lineage>
        <taxon>Bacteria</taxon>
        <taxon>Pseudomonadati</taxon>
        <taxon>Pseudomonadota</taxon>
        <taxon>Alphaproteobacteria</taxon>
        <taxon>Sphingomonadales</taxon>
        <taxon>Sphingomonadaceae</taxon>
        <taxon>Sphingomonas</taxon>
    </lineage>
</organism>
<dbReference type="PRINTS" id="PR00111">
    <property type="entry name" value="ABHYDROLASE"/>
</dbReference>
<gene>
    <name evidence="2" type="ORF">EOD43_03250</name>
</gene>
<sequence length="278" mass="30081">MVDLQKRYVEIEGVKTHYIEAGSGPVLILIHGGGSGADAWGNWRGCLEAYAQHFRVIAVDMPGFGESDRPDPKDFDYGQTMRNRHMAGFVETIGAGKAVNLIGNSMGGATALGIAIERPELVRKLVLMGAAGLDVSNPDPAAKKALGSYDYTPEGMRKLVSFLAGSRFEISDEMVAYRHELTMRPGARAAMGAIHNRLKEDPMTYPRERISSVSCPTLVVGGKEDQVAVLARTYGYLDLIPNSWGFILPHAGHWVMIEAPEAFVAVTTAFLNGPGFEA</sequence>
<comment type="caution">
    <text evidence="2">The sequence shown here is derived from an EMBL/GenBank/DDBJ whole genome shotgun (WGS) entry which is preliminary data.</text>
</comment>
<evidence type="ECO:0000313" key="2">
    <source>
        <dbReference type="EMBL" id="RVT92937.1"/>
    </source>
</evidence>
<protein>
    <submittedName>
        <fullName evidence="2">Alpha/beta hydrolase</fullName>
    </submittedName>
</protein>
<accession>A0A437M5I0</accession>
<dbReference type="AlphaFoldDB" id="A0A437M5I0"/>
<dbReference type="GO" id="GO:0016787">
    <property type="term" value="F:hydrolase activity"/>
    <property type="evidence" value="ECO:0007669"/>
    <property type="project" value="UniProtKB-KW"/>
</dbReference>
<dbReference type="InterPro" id="IPR000639">
    <property type="entry name" value="Epox_hydrolase-like"/>
</dbReference>
<dbReference type="PANTHER" id="PTHR46438:SF11">
    <property type="entry name" value="LIPASE-RELATED"/>
    <property type="match status" value="1"/>
</dbReference>
<dbReference type="Gene3D" id="3.40.50.1820">
    <property type="entry name" value="alpha/beta hydrolase"/>
    <property type="match status" value="1"/>
</dbReference>
<reference evidence="2 3" key="1">
    <citation type="submission" date="2019-01" db="EMBL/GenBank/DDBJ databases">
        <authorList>
            <person name="Chen W.-M."/>
        </authorList>
    </citation>
    <scope>NUCLEOTIDE SEQUENCE [LARGE SCALE GENOMIC DNA]</scope>
    <source>
        <strain evidence="2 3">CCP-7</strain>
    </source>
</reference>
<dbReference type="OrthoDB" id="8680283at2"/>
<name>A0A437M5I0_9SPHN</name>
<keyword evidence="2" id="KW-0378">Hydrolase</keyword>
<dbReference type="InterPro" id="IPR029058">
    <property type="entry name" value="AB_hydrolase_fold"/>
</dbReference>
<dbReference type="PANTHER" id="PTHR46438">
    <property type="entry name" value="ALPHA/BETA-HYDROLASES SUPERFAMILY PROTEIN"/>
    <property type="match status" value="1"/>
</dbReference>
<evidence type="ECO:0000259" key="1">
    <source>
        <dbReference type="Pfam" id="PF12697"/>
    </source>
</evidence>
<feature type="domain" description="AB hydrolase-1" evidence="1">
    <location>
        <begin position="27"/>
        <end position="265"/>
    </location>
</feature>
<dbReference type="EMBL" id="SACN01000001">
    <property type="protein sequence ID" value="RVT92937.1"/>
    <property type="molecule type" value="Genomic_DNA"/>
</dbReference>
<dbReference type="Proteomes" id="UP000282971">
    <property type="component" value="Unassembled WGS sequence"/>
</dbReference>
<keyword evidence="3" id="KW-1185">Reference proteome</keyword>
<dbReference type="InterPro" id="IPR000073">
    <property type="entry name" value="AB_hydrolase_1"/>
</dbReference>
<dbReference type="Pfam" id="PF12697">
    <property type="entry name" value="Abhydrolase_6"/>
    <property type="match status" value="1"/>
</dbReference>
<dbReference type="PRINTS" id="PR00412">
    <property type="entry name" value="EPOXHYDRLASE"/>
</dbReference>
<dbReference type="SUPFAM" id="SSF53474">
    <property type="entry name" value="alpha/beta-Hydrolases"/>
    <property type="match status" value="1"/>
</dbReference>
<evidence type="ECO:0000313" key="3">
    <source>
        <dbReference type="Proteomes" id="UP000282971"/>
    </source>
</evidence>
<proteinExistence type="predicted"/>